<dbReference type="RefSeq" id="WP_150902460.1">
    <property type="nucleotide sequence ID" value="NZ_VTWT01000002.1"/>
</dbReference>
<keyword evidence="4" id="KW-1185">Reference proteome</keyword>
<dbReference type="Gene3D" id="2.60.40.10">
    <property type="entry name" value="Immunoglobulins"/>
    <property type="match status" value="7"/>
</dbReference>
<feature type="domain" description="PKD/Chitinase" evidence="2">
    <location>
        <begin position="2070"/>
        <end position="2139"/>
    </location>
</feature>
<dbReference type="PANTHER" id="PTHR46013:SF4">
    <property type="entry name" value="B-CELL RECEPTOR CD22-RELATED"/>
    <property type="match status" value="1"/>
</dbReference>
<dbReference type="EMBL" id="VTWT01000002">
    <property type="protein sequence ID" value="KAA9340548.1"/>
    <property type="molecule type" value="Genomic_DNA"/>
</dbReference>
<accession>A0A5N1J1C4</accession>
<dbReference type="SUPFAM" id="SSF49299">
    <property type="entry name" value="PKD domain"/>
    <property type="match status" value="1"/>
</dbReference>
<proteinExistence type="predicted"/>
<dbReference type="InterPro" id="IPR035986">
    <property type="entry name" value="PKD_dom_sf"/>
</dbReference>
<comment type="caution">
    <text evidence="3">The sequence shown here is derived from an EMBL/GenBank/DDBJ whole genome shotgun (WGS) entry which is preliminary data.</text>
</comment>
<evidence type="ECO:0000313" key="4">
    <source>
        <dbReference type="Proteomes" id="UP000326570"/>
    </source>
</evidence>
<evidence type="ECO:0000259" key="2">
    <source>
        <dbReference type="SMART" id="SM00089"/>
    </source>
</evidence>
<dbReference type="InterPro" id="IPR036179">
    <property type="entry name" value="Ig-like_dom_sf"/>
</dbReference>
<dbReference type="Pfam" id="PF18962">
    <property type="entry name" value="Por_Secre_tail"/>
    <property type="match status" value="1"/>
</dbReference>
<dbReference type="InterPro" id="IPR013783">
    <property type="entry name" value="Ig-like_fold"/>
</dbReference>
<dbReference type="SMART" id="SM00089">
    <property type="entry name" value="PKD"/>
    <property type="match status" value="4"/>
</dbReference>
<dbReference type="PANTHER" id="PTHR46013">
    <property type="entry name" value="VASCULAR CELL ADHESION MOLECULE 1"/>
    <property type="match status" value="1"/>
</dbReference>
<sequence length="2757" mass="294964">MRTQLLQIFIALLFLLLVSRAHGQSCQVQVSASATTIYFGETVSLTATGAASYVWAPSQELSANTGSAITATPTATTTYMVIGTCTDNSTSSETITITVLPPKLPYIQPFDLQALGWTAGGTNSSWALGTPNKPNLTSAASGTKAWVTGGLTGQYHANENSWLQSPRFDFSNLLHPQLEMKVWWDTETNTDGVVMQASVSNGAWQTVGTVNAANNWYNSSNISALPGNQGLGWSGTGTTGSNGWVLAKVAVPTLAGANNVRFRFVFKADAKDQYAGFGLDDFTIKGSPDLAVSSLRSPLQGCVPVSAIAVRLQNKNVETIDLALTPVTVQVAVSGAKTGTFSAVLDTGSIVGNSYYEVKVPSPGFTMNTTGTYTFSISSPLSGDVNPADNSMTKAVAVTGTAPMAPLPQPYFQDFTSSTPTGWAFINTGIGSGWLQMVPQFRYPKQEASSPKIGGLTAKSFLVFDYYYNDMNYGVRNDRILVEMQQDCDTAFIPLMTLDQNHIVPNPSAPTSPDQFTSVLIPLKAFAGSDAKFRLRLLGDPNYQVWLYFDNFGIREINPVDVGLSEVKHYGGGQGNCRTGGEGVSVKLNNYSSEILNLSVNKILLTVKATNPSGTITTVTKLVDKGTLNPNRALDILVSATGIPMLQAGTYLYEATAKLLIAGIDTEARNDTARGTTVVTPAANGFTSVPYFQEFTFLNSNWQSTFNLYNNRALLTGKNSQENYAQALLTNINPDDYLTSETFGNITAGHYLFFDYFFKQTDTVSINPAQSGAYLEVAVSEECGGAFTPLARLEVKDNVLTNGFRKLKFDLAAFAGKNIRIKITVGRTNGNFTVGIDRFEIKGTEPDVAVERLYFPENLCAGWNSSGPIKAWVYNNGFGPIDFSATPATLTLKRNNAQVYTVPVNSGILLPDSSLMVTLAGSHNFNTGGNLEYKGEVTFTGDISAANNTATHYFYTEQAFAVPYFQPFGTASDPFWKPDPVNSGMHIDVPLSYFAIDPYLYGVTAFSSSARNSERIISSPAITGITATTKLAFDLELKENGLPVSLANTAHKLLIEVTTDCGQTFTLLDQIDSSNYVQSQYAKKMIYSLAPFAGSPALKIRFRVIADKHAPAFPYFKIETFEIINQEITDLAMRDVVTPTNGCAGPGRVQITVANMGTAAVSNIPVSYQVVGHSAFSETINRTLNPGDTLQYVFRNLANLNAIQEYQIEATVNHPADLATTNNTIRAANKVIRRAPVTAPYSHNFNGLVLAENVFMIHHGFILPNSFPFQDVKPVNNGIRFMGVGTANFPGNPPRLIWAATGPGGSVTPDDAWNKNANYQNSASICVDATSLTNPELVFDLKQTFCNKAEFSWFRVLVNGVQVSLDYKPTTASSDPFVARYVDLSAFAGTVFTLTFQSSTRDDDYQCSGDAAFIDNMFIRNKVNPAIDAGIMAISYNPATFCTTTNTITADLQNTGSTNFDLSLNPVKLILSVTGKAVLKDTVVINTGMFTTGEVRKVTFPRTLNMHGSGNYTAAVSLQLAGDGVSSNNLRTQTLTITAPRNIPYAENFDNFNSTGWSSSTAFDIRARTLFLDQPNAYQLWKESVVTPKLGAITATSYLIFELSASSYTPASTSADDKLRIQVSTDCGLNFSDVHVFDAAALISYSTVNKAQISLAAFAGQEIRIRFLAEFGTGGNLAKILKIDNLEVKNLNSILSLKQLLSPYANCTANEPISLTFKNEGVIAHNFQTDPAELHVLVKGPNPQAFIQPLTAGMLAPNAQMQVNFSQKVNMNQNGVYTFKSFLKRNNSIFSDTLTTVLKLRQPRPLPFRENFQQMRDDSLLVSWASKGFTVLNTSDKQISGTSAGTGIDSFYVQTPQVALPQNQTFLKFDYRISGGNFGTFTSQYNPNSLSRLEVQVSANCGPFTTIHTLNPANTPPGQAIKTVWLPLNAFAGQNITVRFTGYKDGNPITVTLDNVEIAEVSGKDIAVLDIIEPEASSCSDSIQPVKVIISNKGPVPVTNMPLNLAVNQIPTLTASVTLQPFTTDTIRFTGFSSLAGGTYQISVTAELPDDMQPADNTRAISVKIFRKPEVNLGGDDCLPAGGSKTLTAGKAGMIYLWNTGATTQTLTINTTGTYSVTVWDPASGCSSTDAVTIRVGQTPVVDLGPDRTSCGAPVVLDAGAGYTYLWSNGATTQTIAVSYSDTLFAKVTNPVSGCTSSDTVVVTFNPVPVVNLGNDKQICSGDQVILNAYDQPGFTYAWETLGGAFLSSDSALTVNSPGTYVVVKTSALGCIASDTVTITVNPLPLAALGTDTAFCTGGNVMLNAPAGTGYSYRWFRNGTVLAGITAASHPVNTPGTYTVEITNTNGCSQTSPAIQVTEIALPVPVISSASALTFCSGDSILLQTPALSGNQYQWLLNGSSIAGANGPDLKVKTSGLYAVTETNASGCSATSVAVQVQTIARQVPVVSASGTTSFCRGGNVTLFTTTPGSYQWYRNSTSLAGANQASLAVGQSGNYQLFVTNASGCTDTAATVAVTVNAAPAASISASGNLTFCAGDSVVLRGFSGSTNTYQWYHNGNLITGASADSLVVKQSGNYAIKVTNADGCDSTAAAVTVTVNPKPIATIVQTGNMLVASAGTSYQWYHNGNLIPGATNQVLQADSTGSYTVQITQNGCTATSAAVNIIISGTTETLTLEHLHIFPNPATVAFQVKLSNKYRGPVQFQLFDLTGRLIQKQELLKNEAQLETSLRVETLPTGLYMLRVQQGEKQVVKKLTIKR</sequence>
<feature type="domain" description="PKD/Chitinase" evidence="2">
    <location>
        <begin position="27"/>
        <end position="102"/>
    </location>
</feature>
<keyword evidence="1" id="KW-0732">Signal</keyword>
<protein>
    <submittedName>
        <fullName evidence="3">T9SS type A sorting domain-containing protein</fullName>
    </submittedName>
</protein>
<dbReference type="InterPro" id="IPR022409">
    <property type="entry name" value="PKD/Chitinase_dom"/>
</dbReference>
<name>A0A5N1J1C4_9BACT</name>
<feature type="domain" description="PKD/Chitinase" evidence="2">
    <location>
        <begin position="2280"/>
        <end position="2358"/>
    </location>
</feature>
<organism evidence="3 4">
    <name type="scientific">Adhaeribacter soli</name>
    <dbReference type="NCBI Taxonomy" id="2607655"/>
    <lineage>
        <taxon>Bacteria</taxon>
        <taxon>Pseudomonadati</taxon>
        <taxon>Bacteroidota</taxon>
        <taxon>Cytophagia</taxon>
        <taxon>Cytophagales</taxon>
        <taxon>Hymenobacteraceae</taxon>
        <taxon>Adhaeribacter</taxon>
    </lineage>
</organism>
<gene>
    <name evidence="3" type="ORF">F0P94_03730</name>
</gene>
<feature type="chain" id="PRO_5024952754" evidence="1">
    <location>
        <begin position="24"/>
        <end position="2757"/>
    </location>
</feature>
<dbReference type="Gene3D" id="2.60.120.260">
    <property type="entry name" value="Galactose-binding domain-like"/>
    <property type="match status" value="2"/>
</dbReference>
<feature type="domain" description="PKD/Chitinase" evidence="2">
    <location>
        <begin position="2141"/>
        <end position="2208"/>
    </location>
</feature>
<evidence type="ECO:0000313" key="3">
    <source>
        <dbReference type="EMBL" id="KAA9340548.1"/>
    </source>
</evidence>
<dbReference type="SUPFAM" id="SSF48726">
    <property type="entry name" value="Immunoglobulin"/>
    <property type="match status" value="1"/>
</dbReference>
<feature type="signal peptide" evidence="1">
    <location>
        <begin position="1"/>
        <end position="23"/>
    </location>
</feature>
<dbReference type="NCBIfam" id="TIGR04183">
    <property type="entry name" value="Por_Secre_tail"/>
    <property type="match status" value="1"/>
</dbReference>
<reference evidence="3 4" key="1">
    <citation type="submission" date="2019-09" db="EMBL/GenBank/DDBJ databases">
        <title>Genome sequence of Adhaeribacter sp. M2.</title>
        <authorList>
            <person name="Srinivasan S."/>
        </authorList>
    </citation>
    <scope>NUCLEOTIDE SEQUENCE [LARGE SCALE GENOMIC DNA]</scope>
    <source>
        <strain evidence="3 4">M2</strain>
    </source>
</reference>
<dbReference type="Proteomes" id="UP000326570">
    <property type="component" value="Unassembled WGS sequence"/>
</dbReference>
<evidence type="ECO:0000256" key="1">
    <source>
        <dbReference type="SAM" id="SignalP"/>
    </source>
</evidence>
<dbReference type="InterPro" id="IPR026444">
    <property type="entry name" value="Secre_tail"/>
</dbReference>